<proteinExistence type="predicted"/>
<reference evidence="1" key="1">
    <citation type="submission" date="2021-05" db="EMBL/GenBank/DDBJ databases">
        <authorList>
            <person name="Pan Q."/>
            <person name="Jouanno E."/>
            <person name="Zahm M."/>
            <person name="Klopp C."/>
            <person name="Cabau C."/>
            <person name="Louis A."/>
            <person name="Berthelot C."/>
            <person name="Parey E."/>
            <person name="Roest Crollius H."/>
            <person name="Montfort J."/>
            <person name="Robinson-Rechavi M."/>
            <person name="Bouchez O."/>
            <person name="Lampietro C."/>
            <person name="Lopez Roques C."/>
            <person name="Donnadieu C."/>
            <person name="Postlethwait J."/>
            <person name="Bobe J."/>
            <person name="Dillon D."/>
            <person name="Chandos A."/>
            <person name="von Hippel F."/>
            <person name="Guiguen Y."/>
        </authorList>
    </citation>
    <scope>NUCLEOTIDE SEQUENCE</scope>
    <source>
        <strain evidence="1">YG-Jan2019</strain>
    </source>
</reference>
<protein>
    <submittedName>
        <fullName evidence="1">Uncharacterized protein</fullName>
    </submittedName>
</protein>
<dbReference type="EMBL" id="CM055732">
    <property type="protein sequence ID" value="KAJ8011715.1"/>
    <property type="molecule type" value="Genomic_DNA"/>
</dbReference>
<name>A0ACC2H7I4_DALPE</name>
<accession>A0ACC2H7I4</accession>
<dbReference type="Proteomes" id="UP001157502">
    <property type="component" value="Chromosome 5"/>
</dbReference>
<evidence type="ECO:0000313" key="1">
    <source>
        <dbReference type="EMBL" id="KAJ8011715.1"/>
    </source>
</evidence>
<comment type="caution">
    <text evidence="1">The sequence shown here is derived from an EMBL/GenBank/DDBJ whole genome shotgun (WGS) entry which is preliminary data.</text>
</comment>
<keyword evidence="2" id="KW-1185">Reference proteome</keyword>
<gene>
    <name evidence="1" type="ORF">DPEC_G00061120</name>
</gene>
<evidence type="ECO:0000313" key="2">
    <source>
        <dbReference type="Proteomes" id="UP001157502"/>
    </source>
</evidence>
<sequence>MSKTQCSVPFTRSQSFHAMATAASYSTTVETCRTASSRVTVGGKQLSLSEGLWEERDSDALSRKDSYSNIMQALLSLLLLFTSTLLMSSTSAQASGPAPMCCTEFKGTRVASKLITDYYEQESPLCKIQAIIFVTVSGKRICSERSNPWAKRVMKCLDNKNKHRTLKN</sequence>
<organism evidence="1 2">
    <name type="scientific">Dallia pectoralis</name>
    <name type="common">Alaska blackfish</name>
    <dbReference type="NCBI Taxonomy" id="75939"/>
    <lineage>
        <taxon>Eukaryota</taxon>
        <taxon>Metazoa</taxon>
        <taxon>Chordata</taxon>
        <taxon>Craniata</taxon>
        <taxon>Vertebrata</taxon>
        <taxon>Euteleostomi</taxon>
        <taxon>Actinopterygii</taxon>
        <taxon>Neopterygii</taxon>
        <taxon>Teleostei</taxon>
        <taxon>Protacanthopterygii</taxon>
        <taxon>Esociformes</taxon>
        <taxon>Umbridae</taxon>
        <taxon>Dallia</taxon>
    </lineage>
</organism>